<evidence type="ECO:0000313" key="3">
    <source>
        <dbReference type="EMBL" id="PWW77992.1"/>
    </source>
</evidence>
<protein>
    <submittedName>
        <fullName evidence="3">Uncharacterized protein</fullName>
    </submittedName>
</protein>
<feature type="transmembrane region" description="Helical" evidence="2">
    <location>
        <begin position="85"/>
        <end position="103"/>
    </location>
</feature>
<dbReference type="EMBL" id="PYWC01000018">
    <property type="protein sequence ID" value="PWW77992.1"/>
    <property type="molecule type" value="Genomic_DNA"/>
</dbReference>
<evidence type="ECO:0000256" key="2">
    <source>
        <dbReference type="SAM" id="Phobius"/>
    </source>
</evidence>
<sequence length="164" mass="18252">MSTIPPKYRSNPYRGKHPYSNLWTDLSTYPPIPGATQSLTTPTATPRPLTEPFAHWLPTAPPPSYSHATRNDVEAPGSSTGRKTFVFWASMVAIILAFCWLIYKHIRGAKDGERPPDHDDPQPRAPTPAPQENWLRFLVFSGMPERVLTGEGGEEGEEGEEVLI</sequence>
<proteinExistence type="predicted"/>
<accession>A0A317SUD9</accession>
<comment type="caution">
    <text evidence="3">The sequence shown here is derived from an EMBL/GenBank/DDBJ whole genome shotgun (WGS) entry which is preliminary data.</text>
</comment>
<reference evidence="3 4" key="1">
    <citation type="submission" date="2018-03" db="EMBL/GenBank/DDBJ databases">
        <title>Genomes of Pezizomycetes fungi and the evolution of truffles.</title>
        <authorList>
            <person name="Murat C."/>
            <person name="Payen T."/>
            <person name="Noel B."/>
            <person name="Kuo A."/>
            <person name="Martin F.M."/>
        </authorList>
    </citation>
    <scope>NUCLEOTIDE SEQUENCE [LARGE SCALE GENOMIC DNA]</scope>
    <source>
        <strain evidence="3">091103-1</strain>
    </source>
</reference>
<feature type="compositionally biased region" description="Low complexity" evidence="1">
    <location>
        <begin position="40"/>
        <end position="52"/>
    </location>
</feature>
<organism evidence="3 4">
    <name type="scientific">Tuber magnatum</name>
    <name type="common">white Piedmont truffle</name>
    <dbReference type="NCBI Taxonomy" id="42249"/>
    <lineage>
        <taxon>Eukaryota</taxon>
        <taxon>Fungi</taxon>
        <taxon>Dikarya</taxon>
        <taxon>Ascomycota</taxon>
        <taxon>Pezizomycotina</taxon>
        <taxon>Pezizomycetes</taxon>
        <taxon>Pezizales</taxon>
        <taxon>Tuberaceae</taxon>
        <taxon>Tuber</taxon>
    </lineage>
</organism>
<keyword evidence="2" id="KW-1133">Transmembrane helix</keyword>
<evidence type="ECO:0000313" key="4">
    <source>
        <dbReference type="Proteomes" id="UP000246991"/>
    </source>
</evidence>
<keyword evidence="2" id="KW-0472">Membrane</keyword>
<feature type="compositionally biased region" description="Basic and acidic residues" evidence="1">
    <location>
        <begin position="112"/>
        <end position="122"/>
    </location>
</feature>
<feature type="region of interest" description="Disordered" evidence="1">
    <location>
        <begin position="33"/>
        <end position="79"/>
    </location>
</feature>
<keyword evidence="4" id="KW-1185">Reference proteome</keyword>
<dbReference type="Proteomes" id="UP000246991">
    <property type="component" value="Unassembled WGS sequence"/>
</dbReference>
<feature type="region of interest" description="Disordered" evidence="1">
    <location>
        <begin position="112"/>
        <end position="132"/>
    </location>
</feature>
<name>A0A317SUD9_9PEZI</name>
<dbReference type="AlphaFoldDB" id="A0A317SUD9"/>
<gene>
    <name evidence="3" type="ORF">C7212DRAFT_342412</name>
</gene>
<evidence type="ECO:0000256" key="1">
    <source>
        <dbReference type="SAM" id="MobiDB-lite"/>
    </source>
</evidence>
<keyword evidence="2" id="KW-0812">Transmembrane</keyword>